<dbReference type="EMBL" id="FN648214">
    <property type="protein sequence ID" value="CBJ25876.1"/>
    <property type="molecule type" value="Genomic_DNA"/>
</dbReference>
<feature type="region of interest" description="Disordered" evidence="1">
    <location>
        <begin position="1"/>
        <end position="20"/>
    </location>
</feature>
<evidence type="ECO:0000313" key="2">
    <source>
        <dbReference type="EMBL" id="CBJ25876.1"/>
    </source>
</evidence>
<dbReference type="AlphaFoldDB" id="D7FMH9"/>
<feature type="compositionally biased region" description="Basic residues" evidence="1">
    <location>
        <begin position="11"/>
        <end position="20"/>
    </location>
</feature>
<sequence length="73" mass="7620">MQAGLRCARTGSRRSGGRYAKRGGFLSTAAKHVQSRRETMTVTAADTGPPGFNRSPRRAVFGKPGGISGIQGA</sequence>
<evidence type="ECO:0000256" key="1">
    <source>
        <dbReference type="SAM" id="MobiDB-lite"/>
    </source>
</evidence>
<keyword evidence="3" id="KW-1185">Reference proteome</keyword>
<protein>
    <submittedName>
        <fullName evidence="2">Uncharacterized protein</fullName>
    </submittedName>
</protein>
<dbReference type="OrthoDB" id="10483250at2759"/>
<reference evidence="2 3" key="1">
    <citation type="journal article" date="2010" name="Nature">
        <title>The Ectocarpus genome and the independent evolution of multicellularity in brown algae.</title>
        <authorList>
            <person name="Cock J.M."/>
            <person name="Sterck L."/>
            <person name="Rouze P."/>
            <person name="Scornet D."/>
            <person name="Allen A.E."/>
            <person name="Amoutzias G."/>
            <person name="Anthouard V."/>
            <person name="Artiguenave F."/>
            <person name="Aury J.M."/>
            <person name="Badger J.H."/>
            <person name="Beszteri B."/>
            <person name="Billiau K."/>
            <person name="Bonnet E."/>
            <person name="Bothwell J.H."/>
            <person name="Bowler C."/>
            <person name="Boyen C."/>
            <person name="Brownlee C."/>
            <person name="Carrano C.J."/>
            <person name="Charrier B."/>
            <person name="Cho G.Y."/>
            <person name="Coelho S.M."/>
            <person name="Collen J."/>
            <person name="Corre E."/>
            <person name="Da Silva C."/>
            <person name="Delage L."/>
            <person name="Delaroque N."/>
            <person name="Dittami S.M."/>
            <person name="Doulbeau S."/>
            <person name="Elias M."/>
            <person name="Farnham G."/>
            <person name="Gachon C.M."/>
            <person name="Gschloessl B."/>
            <person name="Heesch S."/>
            <person name="Jabbari K."/>
            <person name="Jubin C."/>
            <person name="Kawai H."/>
            <person name="Kimura K."/>
            <person name="Kloareg B."/>
            <person name="Kupper F.C."/>
            <person name="Lang D."/>
            <person name="Le Bail A."/>
            <person name="Leblanc C."/>
            <person name="Lerouge P."/>
            <person name="Lohr M."/>
            <person name="Lopez P.J."/>
            <person name="Martens C."/>
            <person name="Maumus F."/>
            <person name="Michel G."/>
            <person name="Miranda-Saavedra D."/>
            <person name="Morales J."/>
            <person name="Moreau H."/>
            <person name="Motomura T."/>
            <person name="Nagasato C."/>
            <person name="Napoli C.A."/>
            <person name="Nelson D.R."/>
            <person name="Nyvall-Collen P."/>
            <person name="Peters A.F."/>
            <person name="Pommier C."/>
            <person name="Potin P."/>
            <person name="Poulain J."/>
            <person name="Quesneville H."/>
            <person name="Read B."/>
            <person name="Rensing S.A."/>
            <person name="Ritter A."/>
            <person name="Rousvoal S."/>
            <person name="Samanta M."/>
            <person name="Samson G."/>
            <person name="Schroeder D.C."/>
            <person name="Segurens B."/>
            <person name="Strittmatter M."/>
            <person name="Tonon T."/>
            <person name="Tregear J.W."/>
            <person name="Valentin K."/>
            <person name="von Dassow P."/>
            <person name="Yamagishi T."/>
            <person name="Van de Peer Y."/>
            <person name="Wincker P."/>
        </authorList>
    </citation>
    <scope>NUCLEOTIDE SEQUENCE [LARGE SCALE GENOMIC DNA]</scope>
    <source>
        <strain evidence="3">Ec32 / CCAP1310/4</strain>
    </source>
</reference>
<organism evidence="2 3">
    <name type="scientific">Ectocarpus siliculosus</name>
    <name type="common">Brown alga</name>
    <name type="synonym">Conferva siliculosa</name>
    <dbReference type="NCBI Taxonomy" id="2880"/>
    <lineage>
        <taxon>Eukaryota</taxon>
        <taxon>Sar</taxon>
        <taxon>Stramenopiles</taxon>
        <taxon>Ochrophyta</taxon>
        <taxon>PX clade</taxon>
        <taxon>Phaeophyceae</taxon>
        <taxon>Ectocarpales</taxon>
        <taxon>Ectocarpaceae</taxon>
        <taxon>Ectocarpus</taxon>
    </lineage>
</organism>
<dbReference type="Proteomes" id="UP000002630">
    <property type="component" value="Linkage Group LG24"/>
</dbReference>
<gene>
    <name evidence="2" type="ORF">Esi_0017_0029</name>
</gene>
<accession>D7FMH9</accession>
<feature type="compositionally biased region" description="Gly residues" evidence="1">
    <location>
        <begin position="63"/>
        <end position="73"/>
    </location>
</feature>
<name>D7FMH9_ECTSI</name>
<proteinExistence type="predicted"/>
<evidence type="ECO:0000313" key="3">
    <source>
        <dbReference type="Proteomes" id="UP000002630"/>
    </source>
</evidence>
<dbReference type="InParanoid" id="D7FMH9"/>
<feature type="region of interest" description="Disordered" evidence="1">
    <location>
        <begin position="43"/>
        <end position="73"/>
    </location>
</feature>
<dbReference type="EMBL" id="FN649749">
    <property type="protein sequence ID" value="CBJ25876.1"/>
    <property type="molecule type" value="Genomic_DNA"/>
</dbReference>